<dbReference type="Proteomes" id="UP000604825">
    <property type="component" value="Unassembled WGS sequence"/>
</dbReference>
<feature type="region of interest" description="Disordered" evidence="1">
    <location>
        <begin position="1"/>
        <end position="92"/>
    </location>
</feature>
<proteinExistence type="predicted"/>
<name>A0A811PAK7_9POAL</name>
<organism evidence="2 3">
    <name type="scientific">Miscanthus lutarioriparius</name>
    <dbReference type="NCBI Taxonomy" id="422564"/>
    <lineage>
        <taxon>Eukaryota</taxon>
        <taxon>Viridiplantae</taxon>
        <taxon>Streptophyta</taxon>
        <taxon>Embryophyta</taxon>
        <taxon>Tracheophyta</taxon>
        <taxon>Spermatophyta</taxon>
        <taxon>Magnoliopsida</taxon>
        <taxon>Liliopsida</taxon>
        <taxon>Poales</taxon>
        <taxon>Poaceae</taxon>
        <taxon>PACMAD clade</taxon>
        <taxon>Panicoideae</taxon>
        <taxon>Andropogonodae</taxon>
        <taxon>Andropogoneae</taxon>
        <taxon>Saccharinae</taxon>
        <taxon>Miscanthus</taxon>
    </lineage>
</organism>
<feature type="compositionally biased region" description="Basic and acidic residues" evidence="1">
    <location>
        <begin position="45"/>
        <end position="85"/>
    </location>
</feature>
<feature type="compositionally biased region" description="Low complexity" evidence="1">
    <location>
        <begin position="128"/>
        <end position="138"/>
    </location>
</feature>
<protein>
    <submittedName>
        <fullName evidence="2">Uncharacterized protein</fullName>
    </submittedName>
</protein>
<reference evidence="2" key="1">
    <citation type="submission" date="2020-10" db="EMBL/GenBank/DDBJ databases">
        <authorList>
            <person name="Han B."/>
            <person name="Lu T."/>
            <person name="Zhao Q."/>
            <person name="Huang X."/>
            <person name="Zhao Y."/>
        </authorList>
    </citation>
    <scope>NUCLEOTIDE SEQUENCE</scope>
</reference>
<dbReference type="EMBL" id="CAJGYO010000007">
    <property type="protein sequence ID" value="CAD6243936.1"/>
    <property type="molecule type" value="Genomic_DNA"/>
</dbReference>
<comment type="caution">
    <text evidence="2">The sequence shown here is derived from an EMBL/GenBank/DDBJ whole genome shotgun (WGS) entry which is preliminary data.</text>
</comment>
<evidence type="ECO:0000256" key="1">
    <source>
        <dbReference type="SAM" id="MobiDB-lite"/>
    </source>
</evidence>
<evidence type="ECO:0000313" key="2">
    <source>
        <dbReference type="EMBL" id="CAD6243936.1"/>
    </source>
</evidence>
<feature type="compositionally biased region" description="Basic and acidic residues" evidence="1">
    <location>
        <begin position="1"/>
        <end position="12"/>
    </location>
</feature>
<sequence length="285" mass="30147">MDPASKELERRSRYLSSLIRRTKLSAAPQPEPEPEPEVAPPNPEPEPKTEVGKRGEAKAAKPVAEVEEKREAKEAGDGKGKEIKGRTTGVPRRRTAAGRCRCGCARPTCPCRCSAARSGSPTKPSPPCRASTASASPSRSRRNLIRHMVLLGIALLELALVPMSLTLWEVSDAIGWVHGAQQGDRVAKNAATAAGQRRELTRLVGGGPGAAADGEAATGGELEHLLPGDVEGGEQLRVGEEAAQARHLGRGGVVHGRAARGRGVLGGLEVRRARQQLLKARQQVL</sequence>
<feature type="region of interest" description="Disordered" evidence="1">
    <location>
        <begin position="113"/>
        <end position="140"/>
    </location>
</feature>
<dbReference type="AlphaFoldDB" id="A0A811PAK7"/>
<accession>A0A811PAK7</accession>
<keyword evidence="3" id="KW-1185">Reference proteome</keyword>
<evidence type="ECO:0000313" key="3">
    <source>
        <dbReference type="Proteomes" id="UP000604825"/>
    </source>
</evidence>
<gene>
    <name evidence="2" type="ORF">NCGR_LOCUS28822</name>
</gene>